<dbReference type="Proteomes" id="UP000736672">
    <property type="component" value="Unassembled WGS sequence"/>
</dbReference>
<evidence type="ECO:0000313" key="1">
    <source>
        <dbReference type="EMBL" id="KAH7250739.1"/>
    </source>
</evidence>
<accession>A0A9P9KF92</accession>
<proteinExistence type="predicted"/>
<organism evidence="1 2">
    <name type="scientific">Fusarium solani</name>
    <name type="common">Filamentous fungus</name>
    <dbReference type="NCBI Taxonomy" id="169388"/>
    <lineage>
        <taxon>Eukaryota</taxon>
        <taxon>Fungi</taxon>
        <taxon>Dikarya</taxon>
        <taxon>Ascomycota</taxon>
        <taxon>Pezizomycotina</taxon>
        <taxon>Sordariomycetes</taxon>
        <taxon>Hypocreomycetidae</taxon>
        <taxon>Hypocreales</taxon>
        <taxon>Nectriaceae</taxon>
        <taxon>Fusarium</taxon>
        <taxon>Fusarium solani species complex</taxon>
    </lineage>
</organism>
<dbReference type="AlphaFoldDB" id="A0A9P9KF92"/>
<reference evidence="1" key="1">
    <citation type="journal article" date="2021" name="Nat. Commun.">
        <title>Genetic determinants of endophytism in the Arabidopsis root mycobiome.</title>
        <authorList>
            <person name="Mesny F."/>
            <person name="Miyauchi S."/>
            <person name="Thiergart T."/>
            <person name="Pickel B."/>
            <person name="Atanasova L."/>
            <person name="Karlsson M."/>
            <person name="Huettel B."/>
            <person name="Barry K.W."/>
            <person name="Haridas S."/>
            <person name="Chen C."/>
            <person name="Bauer D."/>
            <person name="Andreopoulos W."/>
            <person name="Pangilinan J."/>
            <person name="LaButti K."/>
            <person name="Riley R."/>
            <person name="Lipzen A."/>
            <person name="Clum A."/>
            <person name="Drula E."/>
            <person name="Henrissat B."/>
            <person name="Kohler A."/>
            <person name="Grigoriev I.V."/>
            <person name="Martin F.M."/>
            <person name="Hacquard S."/>
        </authorList>
    </citation>
    <scope>NUCLEOTIDE SEQUENCE</scope>
    <source>
        <strain evidence="1">FSSC 5 MPI-SDFR-AT-0091</strain>
    </source>
</reference>
<keyword evidence="2" id="KW-1185">Reference proteome</keyword>
<name>A0A9P9KF92_FUSSL</name>
<dbReference type="EMBL" id="JAGTJS010000012">
    <property type="protein sequence ID" value="KAH7250739.1"/>
    <property type="molecule type" value="Genomic_DNA"/>
</dbReference>
<sequence length="170" mass="18199">MESLPLCWSHGALYPSSCSHSLLDEARSLITPGLTAVLAGCLSASQPMPICRLVLRGKKMSGPLQCNDASLFTNLPVGGDEVRVCTSSDLIKKPFSFLLGLRPVRHTPGLPPSSPANNLHVVLVIFISSTGHGPFIFLFSAPWISWSCLQGQGIQPGPSIHVLSRERIST</sequence>
<gene>
    <name evidence="1" type="ORF">B0J15DRAFT_48456</name>
</gene>
<protein>
    <submittedName>
        <fullName evidence="1">Uncharacterized protein</fullName>
    </submittedName>
</protein>
<evidence type="ECO:0000313" key="2">
    <source>
        <dbReference type="Proteomes" id="UP000736672"/>
    </source>
</evidence>
<comment type="caution">
    <text evidence="1">The sequence shown here is derived from an EMBL/GenBank/DDBJ whole genome shotgun (WGS) entry which is preliminary data.</text>
</comment>